<keyword evidence="2" id="KW-1185">Reference proteome</keyword>
<accession>A0ABQ2CSC5</accession>
<dbReference type="EMBL" id="BMNN01000002">
    <property type="protein sequence ID" value="GGI97539.1"/>
    <property type="molecule type" value="Genomic_DNA"/>
</dbReference>
<evidence type="ECO:0000313" key="2">
    <source>
        <dbReference type="Proteomes" id="UP000633263"/>
    </source>
</evidence>
<sequence>MAGKGLDDGGGCEKSTCRGKVAPVELSATTAPWLFPYGLPMGRLTDACKDKPQAPDCEEQAL</sequence>
<gene>
    <name evidence="1" type="ORF">GCM10009083_12890</name>
</gene>
<evidence type="ECO:0000313" key="1">
    <source>
        <dbReference type="EMBL" id="GGI97539.1"/>
    </source>
</evidence>
<comment type="caution">
    <text evidence="1">The sequence shown here is derived from an EMBL/GenBank/DDBJ whole genome shotgun (WGS) entry which is preliminary data.</text>
</comment>
<proteinExistence type="predicted"/>
<name>A0ABQ2CSC5_9GAMM</name>
<reference evidence="2" key="1">
    <citation type="journal article" date="2019" name="Int. J. Syst. Evol. Microbiol.">
        <title>The Global Catalogue of Microorganisms (GCM) 10K type strain sequencing project: providing services to taxonomists for standard genome sequencing and annotation.</title>
        <authorList>
            <consortium name="The Broad Institute Genomics Platform"/>
            <consortium name="The Broad Institute Genome Sequencing Center for Infectious Disease"/>
            <person name="Wu L."/>
            <person name="Ma J."/>
        </authorList>
    </citation>
    <scope>NUCLEOTIDE SEQUENCE [LARGE SCALE GENOMIC DNA]</scope>
    <source>
        <strain evidence="2">JCM 11590</strain>
    </source>
</reference>
<protein>
    <submittedName>
        <fullName evidence="1">Uncharacterized protein</fullName>
    </submittedName>
</protein>
<organism evidence="1 2">
    <name type="scientific">Halopseudomonas pertucinogena</name>
    <dbReference type="NCBI Taxonomy" id="86175"/>
    <lineage>
        <taxon>Bacteria</taxon>
        <taxon>Pseudomonadati</taxon>
        <taxon>Pseudomonadota</taxon>
        <taxon>Gammaproteobacteria</taxon>
        <taxon>Pseudomonadales</taxon>
        <taxon>Pseudomonadaceae</taxon>
        <taxon>Halopseudomonas</taxon>
    </lineage>
</organism>
<dbReference type="Proteomes" id="UP000633263">
    <property type="component" value="Unassembled WGS sequence"/>
</dbReference>